<dbReference type="OrthoDB" id="3527261at2759"/>
<accession>A0A8H5NY21</accession>
<feature type="compositionally biased region" description="Polar residues" evidence="1">
    <location>
        <begin position="161"/>
        <end position="170"/>
    </location>
</feature>
<protein>
    <submittedName>
        <fullName evidence="3">Peptidase family M3</fullName>
    </submittedName>
</protein>
<feature type="compositionally biased region" description="Basic and acidic residues" evidence="1">
    <location>
        <begin position="150"/>
        <end position="160"/>
    </location>
</feature>
<feature type="region of interest" description="Disordered" evidence="1">
    <location>
        <begin position="150"/>
        <end position="170"/>
    </location>
</feature>
<feature type="transmembrane region" description="Helical" evidence="2">
    <location>
        <begin position="331"/>
        <end position="359"/>
    </location>
</feature>
<evidence type="ECO:0000313" key="3">
    <source>
        <dbReference type="EMBL" id="KAF5579835.1"/>
    </source>
</evidence>
<feature type="transmembrane region" description="Helical" evidence="2">
    <location>
        <begin position="221"/>
        <end position="242"/>
    </location>
</feature>
<proteinExistence type="predicted"/>
<name>A0A8H5NY21_9HYPO</name>
<feature type="transmembrane region" description="Helical" evidence="2">
    <location>
        <begin position="195"/>
        <end position="215"/>
    </location>
</feature>
<keyword evidence="2" id="KW-1133">Transmembrane helix</keyword>
<dbReference type="AlphaFoldDB" id="A0A8H5NY21"/>
<dbReference type="Proteomes" id="UP000546213">
    <property type="component" value="Unassembled WGS sequence"/>
</dbReference>
<organism evidence="3 4">
    <name type="scientific">Fusarium pseudocircinatum</name>
    <dbReference type="NCBI Taxonomy" id="56676"/>
    <lineage>
        <taxon>Eukaryota</taxon>
        <taxon>Fungi</taxon>
        <taxon>Dikarya</taxon>
        <taxon>Ascomycota</taxon>
        <taxon>Pezizomycotina</taxon>
        <taxon>Sordariomycetes</taxon>
        <taxon>Hypocreomycetidae</taxon>
        <taxon>Hypocreales</taxon>
        <taxon>Nectriaceae</taxon>
        <taxon>Fusarium</taxon>
        <taxon>Fusarium fujikuroi species complex</taxon>
    </lineage>
</organism>
<keyword evidence="2" id="KW-0472">Membrane</keyword>
<comment type="caution">
    <text evidence="3">The sequence shown here is derived from an EMBL/GenBank/DDBJ whole genome shotgun (WGS) entry which is preliminary data.</text>
</comment>
<keyword evidence="2" id="KW-0812">Transmembrane</keyword>
<evidence type="ECO:0000313" key="4">
    <source>
        <dbReference type="Proteomes" id="UP000546213"/>
    </source>
</evidence>
<sequence length="511" mass="57742">MFQSLIQSLKVALEKYPWVCELAGILPLSALIDFIDIPPKLHILELAGSVPLWSWPITPSGSRLLLSKPDEVSGKPVRQDCCMDRFGNSPALEALDGRYGDRYFVSSPETLRLILSGSQVVPIDNNHLNMTDENLIRRVQNVEIIHVMRRGSDPSPREVSETSSEQPLQASSPASSLFSARRYFRGIIIALRQTPFLYVVTSFSGWILWISTLLISGFFELWICFSFVLLLPATGIVVSLLFGTGPRKLLVEAPSNYVRLVIIAEHMNTDSWKLVIGESSIVNSLLNRPLQPSRSWLSSAWTFALRQLLRLCILGQWGLAIGAAATKRWDAYLICFWIALPIFSHAYLISPSFCARGWLEKRTMVHVKRYNTQTSTRRSLLNLIVALNPDSFNTYQDNEPDYTHLAKGGMKWLDPILSESTSRSEWENATLEATPIALETLKSKSIDGADVQDPSSDFPDKAWNIKHRMFKHDRKTGETKEVNYWRRFIPEGIYLAAKIKMEADLPKAKTV</sequence>
<reference evidence="3 4" key="1">
    <citation type="submission" date="2020-05" db="EMBL/GenBank/DDBJ databases">
        <title>Identification and distribution of gene clusters putatively required for synthesis of sphingolipid metabolism inhibitors in phylogenetically diverse species of the filamentous fungus Fusarium.</title>
        <authorList>
            <person name="Kim H.-S."/>
            <person name="Busman M."/>
            <person name="Brown D.W."/>
            <person name="Divon H."/>
            <person name="Uhlig S."/>
            <person name="Proctor R.H."/>
        </authorList>
    </citation>
    <scope>NUCLEOTIDE SEQUENCE [LARGE SCALE GENOMIC DNA]</scope>
    <source>
        <strain evidence="3 4">NRRL 36939</strain>
    </source>
</reference>
<keyword evidence="4" id="KW-1185">Reference proteome</keyword>
<gene>
    <name evidence="3" type="ORF">FPCIR_10900</name>
</gene>
<evidence type="ECO:0000256" key="1">
    <source>
        <dbReference type="SAM" id="MobiDB-lite"/>
    </source>
</evidence>
<dbReference type="EMBL" id="JAAOAS010000327">
    <property type="protein sequence ID" value="KAF5579835.1"/>
    <property type="molecule type" value="Genomic_DNA"/>
</dbReference>
<evidence type="ECO:0000256" key="2">
    <source>
        <dbReference type="SAM" id="Phobius"/>
    </source>
</evidence>